<evidence type="ECO:0000256" key="3">
    <source>
        <dbReference type="PROSITE-ProRule" id="PRU00023"/>
    </source>
</evidence>
<evidence type="ECO:0000256" key="1">
    <source>
        <dbReference type="ARBA" id="ARBA00022737"/>
    </source>
</evidence>
<name>A2EYF1_TRIV3</name>
<feature type="repeat" description="ANK" evidence="3">
    <location>
        <begin position="109"/>
        <end position="142"/>
    </location>
</feature>
<gene>
    <name evidence="4" type="ORF">TVAG_275780</name>
</gene>
<sequence>MLPSNDFKNNKNSKTIETKQFDEISTQYENINFFERYWKSKCFTNIFQTFEKCSREHDLYSIKYAVDNGYHKLTIYNSSIIHYAAEFNNLSLVQDLISCGVDPNTRNSNQRTPLHFACYHNSIDVVKYLLTLHGIDFNAQDSFGDTPLHDACNINHPVAVKLLSEFRGINISIENSTYKTAINMTNKANIHNLFNQKLIIKFNDHFGRI</sequence>
<dbReference type="InterPro" id="IPR036770">
    <property type="entry name" value="Ankyrin_rpt-contain_sf"/>
</dbReference>
<dbReference type="SMART" id="SM00248">
    <property type="entry name" value="ANK"/>
    <property type="match status" value="3"/>
</dbReference>
<dbReference type="InterPro" id="IPR002110">
    <property type="entry name" value="Ankyrin_rpt"/>
</dbReference>
<dbReference type="VEuPathDB" id="TrichDB:TVAG_275780"/>
<dbReference type="PROSITE" id="PS50297">
    <property type="entry name" value="ANK_REP_REGION"/>
    <property type="match status" value="2"/>
</dbReference>
<evidence type="ECO:0000313" key="4">
    <source>
        <dbReference type="EMBL" id="EAY02304.1"/>
    </source>
</evidence>
<dbReference type="SUPFAM" id="SSF48403">
    <property type="entry name" value="Ankyrin repeat"/>
    <property type="match status" value="1"/>
</dbReference>
<accession>A2EYF1</accession>
<dbReference type="STRING" id="5722.A2EYF1"/>
<dbReference type="AlphaFoldDB" id="A2EYF1"/>
<evidence type="ECO:0000256" key="2">
    <source>
        <dbReference type="ARBA" id="ARBA00023043"/>
    </source>
</evidence>
<dbReference type="PANTHER" id="PTHR46680">
    <property type="entry name" value="NF-KAPPA-B INHIBITOR ALPHA"/>
    <property type="match status" value="1"/>
</dbReference>
<dbReference type="RefSeq" id="XP_001314619.1">
    <property type="nucleotide sequence ID" value="XM_001314589.1"/>
</dbReference>
<keyword evidence="5" id="KW-1185">Reference proteome</keyword>
<dbReference type="OrthoDB" id="341259at2759"/>
<proteinExistence type="predicted"/>
<feature type="repeat" description="ANK" evidence="3">
    <location>
        <begin position="76"/>
        <end position="108"/>
    </location>
</feature>
<protein>
    <submittedName>
        <fullName evidence="4">Uncharacterized protein</fullName>
    </submittedName>
</protein>
<organism evidence="4 5">
    <name type="scientific">Trichomonas vaginalis (strain ATCC PRA-98 / G3)</name>
    <dbReference type="NCBI Taxonomy" id="412133"/>
    <lineage>
        <taxon>Eukaryota</taxon>
        <taxon>Metamonada</taxon>
        <taxon>Parabasalia</taxon>
        <taxon>Trichomonadida</taxon>
        <taxon>Trichomonadidae</taxon>
        <taxon>Trichomonas</taxon>
    </lineage>
</organism>
<reference evidence="4" key="1">
    <citation type="submission" date="2006-10" db="EMBL/GenBank/DDBJ databases">
        <authorList>
            <person name="Amadeo P."/>
            <person name="Zhao Q."/>
            <person name="Wortman J."/>
            <person name="Fraser-Liggett C."/>
            <person name="Carlton J."/>
        </authorList>
    </citation>
    <scope>NUCLEOTIDE SEQUENCE</scope>
    <source>
        <strain evidence="4">G3</strain>
    </source>
</reference>
<dbReference type="Pfam" id="PF12796">
    <property type="entry name" value="Ank_2"/>
    <property type="match status" value="1"/>
</dbReference>
<dbReference type="Gene3D" id="1.25.40.20">
    <property type="entry name" value="Ankyrin repeat-containing domain"/>
    <property type="match status" value="1"/>
</dbReference>
<dbReference type="PANTHER" id="PTHR46680:SF3">
    <property type="entry name" value="NF-KAPPA-B INHIBITOR CACTUS"/>
    <property type="match status" value="1"/>
</dbReference>
<keyword evidence="1" id="KW-0677">Repeat</keyword>
<reference evidence="4" key="2">
    <citation type="journal article" date="2007" name="Science">
        <title>Draft genome sequence of the sexually transmitted pathogen Trichomonas vaginalis.</title>
        <authorList>
            <person name="Carlton J.M."/>
            <person name="Hirt R.P."/>
            <person name="Silva J.C."/>
            <person name="Delcher A.L."/>
            <person name="Schatz M."/>
            <person name="Zhao Q."/>
            <person name="Wortman J.R."/>
            <person name="Bidwell S.L."/>
            <person name="Alsmark U.C.M."/>
            <person name="Besteiro S."/>
            <person name="Sicheritz-Ponten T."/>
            <person name="Noel C.J."/>
            <person name="Dacks J.B."/>
            <person name="Foster P.G."/>
            <person name="Simillion C."/>
            <person name="Van de Peer Y."/>
            <person name="Miranda-Saavedra D."/>
            <person name="Barton G.J."/>
            <person name="Westrop G.D."/>
            <person name="Mueller S."/>
            <person name="Dessi D."/>
            <person name="Fiori P.L."/>
            <person name="Ren Q."/>
            <person name="Paulsen I."/>
            <person name="Zhang H."/>
            <person name="Bastida-Corcuera F.D."/>
            <person name="Simoes-Barbosa A."/>
            <person name="Brown M.T."/>
            <person name="Hayes R.D."/>
            <person name="Mukherjee M."/>
            <person name="Okumura C.Y."/>
            <person name="Schneider R."/>
            <person name="Smith A.J."/>
            <person name="Vanacova S."/>
            <person name="Villalvazo M."/>
            <person name="Haas B.J."/>
            <person name="Pertea M."/>
            <person name="Feldblyum T.V."/>
            <person name="Utterback T.R."/>
            <person name="Shu C.L."/>
            <person name="Osoegawa K."/>
            <person name="de Jong P.J."/>
            <person name="Hrdy I."/>
            <person name="Horvathova L."/>
            <person name="Zubacova Z."/>
            <person name="Dolezal P."/>
            <person name="Malik S.B."/>
            <person name="Logsdon J.M. Jr."/>
            <person name="Henze K."/>
            <person name="Gupta A."/>
            <person name="Wang C.C."/>
            <person name="Dunne R.L."/>
            <person name="Upcroft J.A."/>
            <person name="Upcroft P."/>
            <person name="White O."/>
            <person name="Salzberg S.L."/>
            <person name="Tang P."/>
            <person name="Chiu C.-H."/>
            <person name="Lee Y.-S."/>
            <person name="Embley T.M."/>
            <person name="Coombs G.H."/>
            <person name="Mottram J.C."/>
            <person name="Tachezy J."/>
            <person name="Fraser-Liggett C.M."/>
            <person name="Johnson P.J."/>
        </authorList>
    </citation>
    <scope>NUCLEOTIDE SEQUENCE [LARGE SCALE GENOMIC DNA]</scope>
    <source>
        <strain evidence="4">G3</strain>
    </source>
</reference>
<dbReference type="PROSITE" id="PS50088">
    <property type="entry name" value="ANK_REPEAT"/>
    <property type="match status" value="2"/>
</dbReference>
<dbReference type="SMR" id="A2EYF1"/>
<dbReference type="KEGG" id="tva:4760141"/>
<dbReference type="Proteomes" id="UP000001542">
    <property type="component" value="Unassembled WGS sequence"/>
</dbReference>
<dbReference type="eggNOG" id="KOG0504">
    <property type="taxonomic scope" value="Eukaryota"/>
</dbReference>
<evidence type="ECO:0000313" key="5">
    <source>
        <dbReference type="Proteomes" id="UP000001542"/>
    </source>
</evidence>
<dbReference type="InParanoid" id="A2EYF1"/>
<dbReference type="VEuPathDB" id="TrichDB:TVAGG3_0864070"/>
<dbReference type="InterPro" id="IPR051070">
    <property type="entry name" value="NF-kappa-B_inhibitor"/>
</dbReference>
<dbReference type="EMBL" id="DS113540">
    <property type="protein sequence ID" value="EAY02304.1"/>
    <property type="molecule type" value="Genomic_DNA"/>
</dbReference>
<keyword evidence="2 3" id="KW-0040">ANK repeat</keyword>